<protein>
    <submittedName>
        <fullName evidence="3">Phosphoheptose isomerase</fullName>
    </submittedName>
</protein>
<dbReference type="AlphaFoldDB" id="A0A4Y9QNL9"/>
<organism evidence="3 4">
    <name type="scientific">Algoriphagus kandeliae</name>
    <dbReference type="NCBI Taxonomy" id="2562278"/>
    <lineage>
        <taxon>Bacteria</taxon>
        <taxon>Pseudomonadati</taxon>
        <taxon>Bacteroidota</taxon>
        <taxon>Cytophagia</taxon>
        <taxon>Cytophagales</taxon>
        <taxon>Cyclobacteriaceae</taxon>
        <taxon>Algoriphagus</taxon>
    </lineage>
</organism>
<dbReference type="InterPro" id="IPR001538">
    <property type="entry name" value="Man6P_isomerase-2_C"/>
</dbReference>
<accession>A0A4Y9QNL9</accession>
<dbReference type="OrthoDB" id="9806359at2"/>
<feature type="domain" description="Mannose-6-phosphate isomerase type II C-terminal" evidence="2">
    <location>
        <begin position="64"/>
        <end position="168"/>
    </location>
</feature>
<dbReference type="EMBL" id="SPSB01000003">
    <property type="protein sequence ID" value="TFV94241.1"/>
    <property type="molecule type" value="Genomic_DNA"/>
</dbReference>
<evidence type="ECO:0000313" key="4">
    <source>
        <dbReference type="Proteomes" id="UP000297647"/>
    </source>
</evidence>
<dbReference type="RefSeq" id="WP_135073386.1">
    <property type="nucleotide sequence ID" value="NZ_SPSB01000003.1"/>
</dbReference>
<sequence>MSELLFSSASSKDEVFQKVFEFLDSEGFSIVSQDRERPWGGFFVIDEKQIRKFHDSFFPDVPFTEEQYSQKLSPKFLLVAPGARLSWQYHFRRAEIWKLLFGEAGIVRSMTDEMGVEHDMVQNETVKLSQGERHRLVGKTNWGVVAEIWMHTEPSHPSDESDIVRLQDDYSRK</sequence>
<dbReference type="GO" id="GO:0005976">
    <property type="term" value="P:polysaccharide metabolic process"/>
    <property type="evidence" value="ECO:0007669"/>
    <property type="project" value="InterPro"/>
</dbReference>
<dbReference type="Pfam" id="PF01050">
    <property type="entry name" value="MannoseP_isomer"/>
    <property type="match status" value="1"/>
</dbReference>
<name>A0A4Y9QNL9_9BACT</name>
<proteinExistence type="predicted"/>
<dbReference type="SUPFAM" id="SSF51182">
    <property type="entry name" value="RmlC-like cupins"/>
    <property type="match status" value="1"/>
</dbReference>
<evidence type="ECO:0000259" key="2">
    <source>
        <dbReference type="Pfam" id="PF01050"/>
    </source>
</evidence>
<evidence type="ECO:0000313" key="3">
    <source>
        <dbReference type="EMBL" id="TFV94241.1"/>
    </source>
</evidence>
<dbReference type="InterPro" id="IPR011051">
    <property type="entry name" value="RmlC_Cupin_sf"/>
</dbReference>
<feature type="region of interest" description="Disordered" evidence="1">
    <location>
        <begin position="153"/>
        <end position="173"/>
    </location>
</feature>
<evidence type="ECO:0000256" key="1">
    <source>
        <dbReference type="SAM" id="MobiDB-lite"/>
    </source>
</evidence>
<keyword evidence="4" id="KW-1185">Reference proteome</keyword>
<dbReference type="GO" id="GO:0016853">
    <property type="term" value="F:isomerase activity"/>
    <property type="evidence" value="ECO:0007669"/>
    <property type="project" value="UniProtKB-KW"/>
</dbReference>
<keyword evidence="3" id="KW-0413">Isomerase</keyword>
<gene>
    <name evidence="3" type="ORF">E4S40_09395</name>
</gene>
<reference evidence="3 4" key="1">
    <citation type="submission" date="2019-03" db="EMBL/GenBank/DDBJ databases">
        <title>Algoriphagus sp. nov, a new strain isolated from root system soil of mangrove plant Kandelia.</title>
        <authorList>
            <person name="Yin Q."/>
            <person name="Wang K."/>
            <person name="Song Z."/>
        </authorList>
    </citation>
    <scope>NUCLEOTIDE SEQUENCE [LARGE SCALE GENOMIC DNA]</scope>
    <source>
        <strain evidence="3 4">XY-J91</strain>
    </source>
</reference>
<dbReference type="Proteomes" id="UP000297647">
    <property type="component" value="Unassembled WGS sequence"/>
</dbReference>
<dbReference type="GO" id="GO:0016779">
    <property type="term" value="F:nucleotidyltransferase activity"/>
    <property type="evidence" value="ECO:0007669"/>
    <property type="project" value="InterPro"/>
</dbReference>
<comment type="caution">
    <text evidence="3">The sequence shown here is derived from an EMBL/GenBank/DDBJ whole genome shotgun (WGS) entry which is preliminary data.</text>
</comment>